<evidence type="ECO:0000256" key="1">
    <source>
        <dbReference type="ARBA" id="ARBA00006180"/>
    </source>
</evidence>
<feature type="compositionally biased region" description="Polar residues" evidence="2">
    <location>
        <begin position="710"/>
        <end position="720"/>
    </location>
</feature>
<dbReference type="Gramene" id="BGIOSGA003857-TA">
    <property type="protein sequence ID" value="BGIOSGA003857-PA"/>
    <property type="gene ID" value="BGIOSGA003857"/>
</dbReference>
<dbReference type="InterPro" id="IPR007587">
    <property type="entry name" value="SAPS"/>
</dbReference>
<gene>
    <name evidence="3" type="ORF">OsI_02602</name>
</gene>
<accession>B8AAT1</accession>
<evidence type="ECO:0000313" key="4">
    <source>
        <dbReference type="Proteomes" id="UP000007015"/>
    </source>
</evidence>
<comment type="similarity">
    <text evidence="1">Belongs to the SAPS family.</text>
</comment>
<dbReference type="PANTHER" id="PTHR12634">
    <property type="entry name" value="SIT4 YEAST -ASSOCIATING PROTEIN-RELATED"/>
    <property type="match status" value="1"/>
</dbReference>
<dbReference type="Pfam" id="PF04499">
    <property type="entry name" value="SAPS"/>
    <property type="match status" value="1"/>
</dbReference>
<feature type="compositionally biased region" description="Polar residues" evidence="2">
    <location>
        <begin position="732"/>
        <end position="743"/>
    </location>
</feature>
<organism evidence="3 4">
    <name type="scientific">Oryza sativa subsp. indica</name>
    <name type="common">Rice</name>
    <dbReference type="NCBI Taxonomy" id="39946"/>
    <lineage>
        <taxon>Eukaryota</taxon>
        <taxon>Viridiplantae</taxon>
        <taxon>Streptophyta</taxon>
        <taxon>Embryophyta</taxon>
        <taxon>Tracheophyta</taxon>
        <taxon>Spermatophyta</taxon>
        <taxon>Magnoliopsida</taxon>
        <taxon>Liliopsida</taxon>
        <taxon>Poales</taxon>
        <taxon>Poaceae</taxon>
        <taxon>BOP clade</taxon>
        <taxon>Oryzoideae</taxon>
        <taxon>Oryzeae</taxon>
        <taxon>Oryzinae</taxon>
        <taxon>Oryza</taxon>
        <taxon>Oryza sativa</taxon>
    </lineage>
</organism>
<dbReference type="AlphaFoldDB" id="B8AAT1"/>
<dbReference type="PANTHER" id="PTHR12634:SF34">
    <property type="entry name" value="SIT4 PHOSPHATASE-ASSOCIATED FAMILY PROTEIN"/>
    <property type="match status" value="1"/>
</dbReference>
<feature type="compositionally biased region" description="Low complexity" evidence="2">
    <location>
        <begin position="678"/>
        <end position="699"/>
    </location>
</feature>
<feature type="compositionally biased region" description="Acidic residues" evidence="2">
    <location>
        <begin position="610"/>
        <end position="620"/>
    </location>
</feature>
<feature type="region of interest" description="Disordered" evidence="2">
    <location>
        <begin position="598"/>
        <end position="620"/>
    </location>
</feature>
<feature type="region of interest" description="Disordered" evidence="2">
    <location>
        <begin position="676"/>
        <end position="772"/>
    </location>
</feature>
<protein>
    <submittedName>
        <fullName evidence="3">Uncharacterized protein</fullName>
    </submittedName>
</protein>
<proteinExistence type="inferred from homology"/>
<feature type="compositionally biased region" description="Basic and acidic residues" evidence="2">
    <location>
        <begin position="761"/>
        <end position="772"/>
    </location>
</feature>
<dbReference type="GO" id="GO:0019888">
    <property type="term" value="F:protein phosphatase regulator activity"/>
    <property type="evidence" value="ECO:0007669"/>
    <property type="project" value="TreeGrafter"/>
</dbReference>
<dbReference type="GO" id="GO:0019903">
    <property type="term" value="F:protein phosphatase binding"/>
    <property type="evidence" value="ECO:0007669"/>
    <property type="project" value="InterPro"/>
</dbReference>
<evidence type="ECO:0000313" key="3">
    <source>
        <dbReference type="EMBL" id="EEC70972.1"/>
    </source>
</evidence>
<keyword evidence="4" id="KW-1185">Reference proteome</keyword>
<dbReference type="SUPFAM" id="SSF48371">
    <property type="entry name" value="ARM repeat"/>
    <property type="match status" value="1"/>
</dbReference>
<dbReference type="OMA" id="MTQISNY"/>
<name>B8AAT1_ORYSI</name>
<dbReference type="Proteomes" id="UP000007015">
    <property type="component" value="Chromosome 1"/>
</dbReference>
<evidence type="ECO:0000256" key="2">
    <source>
        <dbReference type="SAM" id="MobiDB-lite"/>
    </source>
</evidence>
<dbReference type="InterPro" id="IPR016024">
    <property type="entry name" value="ARM-type_fold"/>
</dbReference>
<dbReference type="EMBL" id="CM000126">
    <property type="protein sequence ID" value="EEC70972.1"/>
    <property type="molecule type" value="Genomic_DNA"/>
</dbReference>
<reference evidence="3 4" key="1">
    <citation type="journal article" date="2005" name="PLoS Biol.">
        <title>The genomes of Oryza sativa: a history of duplications.</title>
        <authorList>
            <person name="Yu J."/>
            <person name="Wang J."/>
            <person name="Lin W."/>
            <person name="Li S."/>
            <person name="Li H."/>
            <person name="Zhou J."/>
            <person name="Ni P."/>
            <person name="Dong W."/>
            <person name="Hu S."/>
            <person name="Zeng C."/>
            <person name="Zhang J."/>
            <person name="Zhang Y."/>
            <person name="Li R."/>
            <person name="Xu Z."/>
            <person name="Li S."/>
            <person name="Li X."/>
            <person name="Zheng H."/>
            <person name="Cong L."/>
            <person name="Lin L."/>
            <person name="Yin J."/>
            <person name="Geng J."/>
            <person name="Li G."/>
            <person name="Shi J."/>
            <person name="Liu J."/>
            <person name="Lv H."/>
            <person name="Li J."/>
            <person name="Wang J."/>
            <person name="Deng Y."/>
            <person name="Ran L."/>
            <person name="Shi X."/>
            <person name="Wang X."/>
            <person name="Wu Q."/>
            <person name="Li C."/>
            <person name="Ren X."/>
            <person name="Wang J."/>
            <person name="Wang X."/>
            <person name="Li D."/>
            <person name="Liu D."/>
            <person name="Zhang X."/>
            <person name="Ji Z."/>
            <person name="Zhao W."/>
            <person name="Sun Y."/>
            <person name="Zhang Z."/>
            <person name="Bao J."/>
            <person name="Han Y."/>
            <person name="Dong L."/>
            <person name="Ji J."/>
            <person name="Chen P."/>
            <person name="Wu S."/>
            <person name="Liu J."/>
            <person name="Xiao Y."/>
            <person name="Bu D."/>
            <person name="Tan J."/>
            <person name="Yang L."/>
            <person name="Ye C."/>
            <person name="Zhang J."/>
            <person name="Xu J."/>
            <person name="Zhou Y."/>
            <person name="Yu Y."/>
            <person name="Zhang B."/>
            <person name="Zhuang S."/>
            <person name="Wei H."/>
            <person name="Liu B."/>
            <person name="Lei M."/>
            <person name="Yu H."/>
            <person name="Li Y."/>
            <person name="Xu H."/>
            <person name="Wei S."/>
            <person name="He X."/>
            <person name="Fang L."/>
            <person name="Zhang Z."/>
            <person name="Zhang Y."/>
            <person name="Huang X."/>
            <person name="Su Z."/>
            <person name="Tong W."/>
            <person name="Li J."/>
            <person name="Tong Z."/>
            <person name="Li S."/>
            <person name="Ye J."/>
            <person name="Wang L."/>
            <person name="Fang L."/>
            <person name="Lei T."/>
            <person name="Chen C."/>
            <person name="Chen H."/>
            <person name="Xu Z."/>
            <person name="Li H."/>
            <person name="Huang H."/>
            <person name="Zhang F."/>
            <person name="Xu H."/>
            <person name="Li N."/>
            <person name="Zhao C."/>
            <person name="Li S."/>
            <person name="Dong L."/>
            <person name="Huang Y."/>
            <person name="Li L."/>
            <person name="Xi Y."/>
            <person name="Qi Q."/>
            <person name="Li W."/>
            <person name="Zhang B."/>
            <person name="Hu W."/>
            <person name="Zhang Y."/>
            <person name="Tian X."/>
            <person name="Jiao Y."/>
            <person name="Liang X."/>
            <person name="Jin J."/>
            <person name="Gao L."/>
            <person name="Zheng W."/>
            <person name="Hao B."/>
            <person name="Liu S."/>
            <person name="Wang W."/>
            <person name="Yuan L."/>
            <person name="Cao M."/>
            <person name="McDermott J."/>
            <person name="Samudrala R."/>
            <person name="Wang J."/>
            <person name="Wong G.K."/>
            <person name="Yang H."/>
        </authorList>
    </citation>
    <scope>NUCLEOTIDE SEQUENCE [LARGE SCALE GENOMIC DNA]</scope>
    <source>
        <strain evidence="4">cv. 93-11</strain>
    </source>
</reference>
<dbReference type="STRING" id="39946.B8AAT1"/>
<dbReference type="HOGENOM" id="CLU_012598_1_0_1"/>
<sequence length="772" mass="85282">MFWRMTGLSAASPVDTILDKENFTLEELLDEDEIIQECKALNTRLINFLRDRAQVEQLLRYVVEEVPDDAEKKRSFKFPFIACEIFTCEIDVILRTLVEDEQLMELLFSFVKSDHPHSTLLSGYFSKVVICLMLRKTAPLMAYVQGHPEIVVQLVDLIGITSIMEVLIRLIGADETIYSNYGDTLQWLENTDVLEMIADKFSSSDSPEVHANAAEILCAVTRCAPPSLAAKICSPSFVGRLFRHALEESRPKSVLVHSLSVCISLLDPKRLASASYQAFRSNLSHGALVTASPETVDGMLESLGNLLKLLDTSGAENVLPTTYGCLRPPLGKHRLKIVEFISVLLTIGSETAEKELIRQSAIKRSVDLFFEYPYNNFLHHHVENIIVSCLEGKRTELVEHVLNDCDIVGKILAAEKLSSLSTESTGPTIPSDGKSIPKIGNIGHMTRIANKLIQLGSSNGTIQIHLQENSEWVDWQTDVLVKRNEVENVYHWACGRPTSLHDRGRDSDDDDFRDRDYDVAALANNLSQAFRYGIYSNDDMEENQGTLERDDEDVYFDDESAEVVISSLRLGDDQDGSLFTNSNWFTFDGERGITDRLAAVPSSSPNSEEISPDTEETDDGEVVIGTEDRMDTVNLGNGPIEEAEDAAEFTKHPATSTEDEQLQNAEGIERHLDVSNGDAEASTEAAEAAPVSSAPSSDEVQTERTAVEPTGSSDSGNSVSEVLPDPEDSSIDPANTAVSSEQTVDNEDVELPTKEVPPVDVETKTDEIKANE</sequence>